<protein>
    <recommendedName>
        <fullName evidence="5">4Fe-4S ferredoxin-type domain-containing protein</fullName>
    </recommendedName>
</protein>
<evidence type="ECO:0000256" key="2">
    <source>
        <dbReference type="ARBA" id="ARBA00022723"/>
    </source>
</evidence>
<dbReference type="PROSITE" id="PS51379">
    <property type="entry name" value="4FE4S_FER_2"/>
    <property type="match status" value="2"/>
</dbReference>
<dbReference type="SUPFAM" id="SSF54862">
    <property type="entry name" value="4Fe-4S ferredoxins"/>
    <property type="match status" value="1"/>
</dbReference>
<dbReference type="InterPro" id="IPR006311">
    <property type="entry name" value="TAT_signal"/>
</dbReference>
<dbReference type="InterPro" id="IPR017900">
    <property type="entry name" value="4Fe4S_Fe_S_CS"/>
</dbReference>
<keyword evidence="4" id="KW-0411">Iron-sulfur</keyword>
<feature type="domain" description="4Fe-4S ferredoxin-type" evidence="5">
    <location>
        <begin position="46"/>
        <end position="75"/>
    </location>
</feature>
<proteinExistence type="predicted"/>
<organism evidence="6">
    <name type="scientific">marine sediment metagenome</name>
    <dbReference type="NCBI Taxonomy" id="412755"/>
    <lineage>
        <taxon>unclassified sequences</taxon>
        <taxon>metagenomes</taxon>
        <taxon>ecological metagenomes</taxon>
    </lineage>
</organism>
<evidence type="ECO:0000256" key="1">
    <source>
        <dbReference type="ARBA" id="ARBA00022485"/>
    </source>
</evidence>
<evidence type="ECO:0000256" key="3">
    <source>
        <dbReference type="ARBA" id="ARBA00023004"/>
    </source>
</evidence>
<comment type="caution">
    <text evidence="6">The sequence shown here is derived from an EMBL/GenBank/DDBJ whole genome shotgun (WGS) entry which is preliminary data.</text>
</comment>
<name>A0A0F9D5R8_9ZZZZ</name>
<keyword evidence="2" id="KW-0479">Metal-binding</keyword>
<evidence type="ECO:0000313" key="6">
    <source>
        <dbReference type="EMBL" id="KKL56914.1"/>
    </source>
</evidence>
<evidence type="ECO:0000256" key="4">
    <source>
        <dbReference type="ARBA" id="ARBA00023014"/>
    </source>
</evidence>
<dbReference type="InterPro" id="IPR017896">
    <property type="entry name" value="4Fe4S_Fe-S-bd"/>
</dbReference>
<reference evidence="6" key="1">
    <citation type="journal article" date="2015" name="Nature">
        <title>Complex archaea that bridge the gap between prokaryotes and eukaryotes.</title>
        <authorList>
            <person name="Spang A."/>
            <person name="Saw J.H."/>
            <person name="Jorgensen S.L."/>
            <person name="Zaremba-Niedzwiedzka K."/>
            <person name="Martijn J."/>
            <person name="Lind A.E."/>
            <person name="van Eijk R."/>
            <person name="Schleper C."/>
            <person name="Guy L."/>
            <person name="Ettema T.J."/>
        </authorList>
    </citation>
    <scope>NUCLEOTIDE SEQUENCE</scope>
</reference>
<dbReference type="PROSITE" id="PS00198">
    <property type="entry name" value="4FE4S_FER_1"/>
    <property type="match status" value="1"/>
</dbReference>
<dbReference type="Gene3D" id="3.30.70.20">
    <property type="match status" value="2"/>
</dbReference>
<dbReference type="CDD" id="cd10551">
    <property type="entry name" value="PsrB"/>
    <property type="match status" value="1"/>
</dbReference>
<accession>A0A0F9D5R8</accession>
<keyword evidence="1" id="KW-0004">4Fe-4S</keyword>
<dbReference type="NCBIfam" id="TIGR01409">
    <property type="entry name" value="TAT_signal_seq"/>
    <property type="match status" value="1"/>
</dbReference>
<dbReference type="PANTHER" id="PTHR43177">
    <property type="entry name" value="PROTEIN NRFC"/>
    <property type="match status" value="1"/>
</dbReference>
<dbReference type="InterPro" id="IPR019546">
    <property type="entry name" value="TAT_signal_bac_arc"/>
</dbReference>
<dbReference type="PANTHER" id="PTHR43177:SF9">
    <property type="entry name" value="PROTEIN NRFC"/>
    <property type="match status" value="1"/>
</dbReference>
<gene>
    <name evidence="6" type="ORF">LCGC14_2240640</name>
</gene>
<dbReference type="PROSITE" id="PS51318">
    <property type="entry name" value="TAT"/>
    <property type="match status" value="1"/>
</dbReference>
<dbReference type="InterPro" id="IPR050954">
    <property type="entry name" value="ET_IronSulfur_Cluster-Binding"/>
</dbReference>
<dbReference type="AlphaFoldDB" id="A0A0F9D5R8"/>
<sequence length="222" mass="24164">MENSKEKGLSRRQLLKLGTLGAATLVTFNLTKKVLANEAHSQNPRFGMVIDLRRCTSCHACSVACKSEFDVPLGGFRSWVRVREQGKYPQVKKKFLPRLCNHCDDPPCVPVCPVNATYALGNGTVIVDGDVCIGCKACISACPYNSRFLNPITHTTNKCDLCLHRIENGVVPACVNACPADARTFGDLGDKDSEAAKLLVRNATVVLKPELGTKPQVFYIPA</sequence>
<keyword evidence="3" id="KW-0408">Iron</keyword>
<dbReference type="GO" id="GO:0046872">
    <property type="term" value="F:metal ion binding"/>
    <property type="evidence" value="ECO:0007669"/>
    <property type="project" value="UniProtKB-KW"/>
</dbReference>
<dbReference type="EMBL" id="LAZR01030337">
    <property type="protein sequence ID" value="KKL56914.1"/>
    <property type="molecule type" value="Genomic_DNA"/>
</dbReference>
<feature type="domain" description="4Fe-4S ferredoxin-type" evidence="5">
    <location>
        <begin position="123"/>
        <end position="152"/>
    </location>
</feature>
<evidence type="ECO:0000259" key="5">
    <source>
        <dbReference type="PROSITE" id="PS51379"/>
    </source>
</evidence>
<dbReference type="GO" id="GO:0051539">
    <property type="term" value="F:4 iron, 4 sulfur cluster binding"/>
    <property type="evidence" value="ECO:0007669"/>
    <property type="project" value="UniProtKB-KW"/>
</dbReference>
<dbReference type="Pfam" id="PF13247">
    <property type="entry name" value="Fer4_11"/>
    <property type="match status" value="1"/>
</dbReference>